<dbReference type="EMBL" id="MN740809">
    <property type="protein sequence ID" value="QHU12702.1"/>
    <property type="molecule type" value="Genomic_DNA"/>
</dbReference>
<evidence type="ECO:0008006" key="2">
    <source>
        <dbReference type="Google" id="ProtNLM"/>
    </source>
</evidence>
<sequence>MRIQIVSDLHLEVREKTTFETFLEDKLTDTLALLGDICPMGHPNLRKFLEWCSEHWKTVLYVPGKSECFSEPFTTVEASIARLRSICAPYPNIHVLYRDAFYSEDGFLVLGCSFWSFSPKAEKFIRKLHREDLEWIKKMTQEYNNKCLVLTHFGPVEWVQHEYGPENPAAASIFTETELLLREPIVVWAFGHCHSYIEYSKTWSVAGGIPQAVLLVCNGMGPPRGPLSRPPLEDFRRDAVLRIEGRAN</sequence>
<dbReference type="GO" id="GO:0016787">
    <property type="term" value="F:hydrolase activity"/>
    <property type="evidence" value="ECO:0007669"/>
    <property type="project" value="InterPro"/>
</dbReference>
<protein>
    <recommendedName>
        <fullName evidence="2">Calcineurin-like phosphoesterase domain-containing protein</fullName>
    </recommendedName>
</protein>
<name>A0A6C0K3T8_9ZZZZ</name>
<dbReference type="AlphaFoldDB" id="A0A6C0K3T8"/>
<evidence type="ECO:0000313" key="1">
    <source>
        <dbReference type="EMBL" id="QHU12702.1"/>
    </source>
</evidence>
<reference evidence="1" key="1">
    <citation type="journal article" date="2020" name="Nature">
        <title>Giant virus diversity and host interactions through global metagenomics.</title>
        <authorList>
            <person name="Schulz F."/>
            <person name="Roux S."/>
            <person name="Paez-Espino D."/>
            <person name="Jungbluth S."/>
            <person name="Walsh D.A."/>
            <person name="Denef V.J."/>
            <person name="McMahon K.D."/>
            <person name="Konstantinidis K.T."/>
            <person name="Eloe-Fadrosh E.A."/>
            <person name="Kyrpides N.C."/>
            <person name="Woyke T."/>
        </authorList>
    </citation>
    <scope>NUCLEOTIDE SEQUENCE</scope>
    <source>
        <strain evidence="1">GVMAG-S-1101172-89</strain>
    </source>
</reference>
<dbReference type="SUPFAM" id="SSF56300">
    <property type="entry name" value="Metallo-dependent phosphatases"/>
    <property type="match status" value="1"/>
</dbReference>
<accession>A0A6C0K3T8</accession>
<proteinExistence type="predicted"/>
<organism evidence="1">
    <name type="scientific">viral metagenome</name>
    <dbReference type="NCBI Taxonomy" id="1070528"/>
    <lineage>
        <taxon>unclassified sequences</taxon>
        <taxon>metagenomes</taxon>
        <taxon>organismal metagenomes</taxon>
    </lineage>
</organism>
<dbReference type="Gene3D" id="3.60.21.10">
    <property type="match status" value="1"/>
</dbReference>
<dbReference type="InterPro" id="IPR029052">
    <property type="entry name" value="Metallo-depent_PP-like"/>
</dbReference>
<dbReference type="PANTHER" id="PTHR37844">
    <property type="entry name" value="SER/THR PROTEIN PHOSPHATASE SUPERFAMILY (AFU_ORTHOLOGUE AFUA_1G14840)"/>
    <property type="match status" value="1"/>
</dbReference>
<dbReference type="PANTHER" id="PTHR37844:SF1">
    <property type="entry name" value="CALCINEURIN-LIKE PHOSPHOESTERASE DOMAIN-CONTAINING PROTEIN"/>
    <property type="match status" value="1"/>
</dbReference>